<gene>
    <name evidence="1" type="ORF">IW261DRAFT_1404771</name>
</gene>
<proteinExistence type="predicted"/>
<evidence type="ECO:0000313" key="2">
    <source>
        <dbReference type="Proteomes" id="UP001175227"/>
    </source>
</evidence>
<dbReference type="AlphaFoldDB" id="A0AA39NWG1"/>
<keyword evidence="2" id="KW-1185">Reference proteome</keyword>
<name>A0AA39NWG1_9AGAR</name>
<sequence>MVVPHFGDYIAFELDPVASLKYLKDAEVTKVCEALKTTIYVACVTHLFCFPLPGVEYISVSMTLASQGLPNGQPDRFILPDMAVPIVPNNFNPLARPPLNPMQPLPWPDCYHPTLTATHCRIRNDLIVGDPWLDPKYQTRTAFGELPLSRCGA</sequence>
<comment type="caution">
    <text evidence="1">The sequence shown here is derived from an EMBL/GenBank/DDBJ whole genome shotgun (WGS) entry which is preliminary data.</text>
</comment>
<dbReference type="EMBL" id="JAUEPR010000035">
    <property type="protein sequence ID" value="KAK0473124.1"/>
    <property type="molecule type" value="Genomic_DNA"/>
</dbReference>
<organism evidence="1 2">
    <name type="scientific">Armillaria novae-zelandiae</name>
    <dbReference type="NCBI Taxonomy" id="153914"/>
    <lineage>
        <taxon>Eukaryota</taxon>
        <taxon>Fungi</taxon>
        <taxon>Dikarya</taxon>
        <taxon>Basidiomycota</taxon>
        <taxon>Agaricomycotina</taxon>
        <taxon>Agaricomycetes</taxon>
        <taxon>Agaricomycetidae</taxon>
        <taxon>Agaricales</taxon>
        <taxon>Marasmiineae</taxon>
        <taxon>Physalacriaceae</taxon>
        <taxon>Armillaria</taxon>
    </lineage>
</organism>
<reference evidence="1" key="1">
    <citation type="submission" date="2023-06" db="EMBL/GenBank/DDBJ databases">
        <authorList>
            <consortium name="Lawrence Berkeley National Laboratory"/>
            <person name="Ahrendt S."/>
            <person name="Sahu N."/>
            <person name="Indic B."/>
            <person name="Wong-Bajracharya J."/>
            <person name="Merenyi Z."/>
            <person name="Ke H.-M."/>
            <person name="Monk M."/>
            <person name="Kocsube S."/>
            <person name="Drula E."/>
            <person name="Lipzen A."/>
            <person name="Balint B."/>
            <person name="Henrissat B."/>
            <person name="Andreopoulos B."/>
            <person name="Martin F.M."/>
            <person name="Harder C.B."/>
            <person name="Rigling D."/>
            <person name="Ford K.L."/>
            <person name="Foster G.D."/>
            <person name="Pangilinan J."/>
            <person name="Papanicolaou A."/>
            <person name="Barry K."/>
            <person name="LaButti K."/>
            <person name="Viragh M."/>
            <person name="Koriabine M."/>
            <person name="Yan M."/>
            <person name="Riley R."/>
            <person name="Champramary S."/>
            <person name="Plett K.L."/>
            <person name="Tsai I.J."/>
            <person name="Slot J."/>
            <person name="Sipos G."/>
            <person name="Plett J."/>
            <person name="Nagy L.G."/>
            <person name="Grigoriev I.V."/>
        </authorList>
    </citation>
    <scope>NUCLEOTIDE SEQUENCE</scope>
    <source>
        <strain evidence="1">ICMP 16352</strain>
    </source>
</reference>
<protein>
    <submittedName>
        <fullName evidence="1">Uncharacterized protein</fullName>
    </submittedName>
</protein>
<evidence type="ECO:0000313" key="1">
    <source>
        <dbReference type="EMBL" id="KAK0473124.1"/>
    </source>
</evidence>
<accession>A0AA39NWG1</accession>
<dbReference type="Proteomes" id="UP001175227">
    <property type="component" value="Unassembled WGS sequence"/>
</dbReference>